<organism evidence="1 2">
    <name type="scientific">Phlebia brevispora</name>
    <dbReference type="NCBI Taxonomy" id="194682"/>
    <lineage>
        <taxon>Eukaryota</taxon>
        <taxon>Fungi</taxon>
        <taxon>Dikarya</taxon>
        <taxon>Basidiomycota</taxon>
        <taxon>Agaricomycotina</taxon>
        <taxon>Agaricomycetes</taxon>
        <taxon>Polyporales</taxon>
        <taxon>Meruliaceae</taxon>
        <taxon>Phlebia</taxon>
    </lineage>
</organism>
<evidence type="ECO:0000313" key="2">
    <source>
        <dbReference type="Proteomes" id="UP001148662"/>
    </source>
</evidence>
<sequence length="210" mass="23364">MVFGRNRFTTDADKIRGAGPDSNFDQSVWFRLIDPVKGLVWLHQIPDTFDYSADKPFFHMFSGKSRMFGFRFDEDVEAAELLKKVTSNVNIKAPTPRKKSIYANLKRRLTPSMVSGPAPGSFVHVAHVGLDSKGRLEAAEHMGHEWTGLLEDLEGHGVSRSVVEDDRDFVEGFITGVKAVTNSPSLSEQAMIASDLVPVTDEILLRKDTV</sequence>
<protein>
    <submittedName>
        <fullName evidence="1">Uncharacterized protein</fullName>
    </submittedName>
</protein>
<name>A0ACC1T279_9APHY</name>
<gene>
    <name evidence="1" type="ORF">NM688_g4753</name>
</gene>
<proteinExistence type="predicted"/>
<keyword evidence="2" id="KW-1185">Reference proteome</keyword>
<dbReference type="Proteomes" id="UP001148662">
    <property type="component" value="Unassembled WGS sequence"/>
</dbReference>
<accession>A0ACC1T279</accession>
<reference evidence="1" key="1">
    <citation type="submission" date="2022-07" db="EMBL/GenBank/DDBJ databases">
        <title>Genome Sequence of Phlebia brevispora.</title>
        <authorList>
            <person name="Buettner E."/>
        </authorList>
    </citation>
    <scope>NUCLEOTIDE SEQUENCE</scope>
    <source>
        <strain evidence="1">MPL23</strain>
    </source>
</reference>
<comment type="caution">
    <text evidence="1">The sequence shown here is derived from an EMBL/GenBank/DDBJ whole genome shotgun (WGS) entry which is preliminary data.</text>
</comment>
<evidence type="ECO:0000313" key="1">
    <source>
        <dbReference type="EMBL" id="KAJ3551353.1"/>
    </source>
</evidence>
<dbReference type="EMBL" id="JANHOG010000813">
    <property type="protein sequence ID" value="KAJ3551353.1"/>
    <property type="molecule type" value="Genomic_DNA"/>
</dbReference>